<feature type="transmembrane region" description="Helical" evidence="8">
    <location>
        <begin position="115"/>
        <end position="134"/>
    </location>
</feature>
<feature type="transmembrane region" description="Helical" evidence="8">
    <location>
        <begin position="65"/>
        <end position="86"/>
    </location>
</feature>
<keyword evidence="11" id="KW-1185">Reference proteome</keyword>
<keyword evidence="7 8" id="KW-0472">Membrane</keyword>
<evidence type="ECO:0000256" key="2">
    <source>
        <dbReference type="ARBA" id="ARBA00022475"/>
    </source>
</evidence>
<evidence type="ECO:0000256" key="6">
    <source>
        <dbReference type="ARBA" id="ARBA00022989"/>
    </source>
</evidence>
<keyword evidence="4 10" id="KW-0808">Transferase</keyword>
<feature type="transmembrane region" description="Helical" evidence="8">
    <location>
        <begin position="146"/>
        <end position="175"/>
    </location>
</feature>
<feature type="domain" description="Glycosyltransferase RgtA/B/C/D-like" evidence="9">
    <location>
        <begin position="44"/>
        <end position="204"/>
    </location>
</feature>
<dbReference type="GO" id="GO:0009103">
    <property type="term" value="P:lipopolysaccharide biosynthetic process"/>
    <property type="evidence" value="ECO:0007669"/>
    <property type="project" value="UniProtKB-ARBA"/>
</dbReference>
<dbReference type="EMBL" id="LT629701">
    <property type="protein sequence ID" value="SDM37174.1"/>
    <property type="molecule type" value="Genomic_DNA"/>
</dbReference>
<accession>A0A1G9SP67</accession>
<dbReference type="PANTHER" id="PTHR33908:SF11">
    <property type="entry name" value="MEMBRANE PROTEIN"/>
    <property type="match status" value="1"/>
</dbReference>
<comment type="subcellular location">
    <subcellularLocation>
        <location evidence="1">Cell membrane</location>
        <topology evidence="1">Multi-pass membrane protein</topology>
    </subcellularLocation>
</comment>
<feature type="transmembrane region" description="Helical" evidence="8">
    <location>
        <begin position="187"/>
        <end position="207"/>
    </location>
</feature>
<feature type="transmembrane region" description="Helical" evidence="8">
    <location>
        <begin position="227"/>
        <end position="251"/>
    </location>
</feature>
<dbReference type="InterPro" id="IPR038731">
    <property type="entry name" value="RgtA/B/C-like"/>
</dbReference>
<evidence type="ECO:0000256" key="7">
    <source>
        <dbReference type="ARBA" id="ARBA00023136"/>
    </source>
</evidence>
<reference evidence="10 11" key="1">
    <citation type="submission" date="2016-10" db="EMBL/GenBank/DDBJ databases">
        <authorList>
            <person name="de Groot N.N."/>
        </authorList>
    </citation>
    <scope>NUCLEOTIDE SEQUENCE [LARGE SCALE GENOMIC DNA]</scope>
    <source>
        <strain evidence="10 11">DSM 44149</strain>
    </source>
</reference>
<evidence type="ECO:0000256" key="3">
    <source>
        <dbReference type="ARBA" id="ARBA00022676"/>
    </source>
</evidence>
<dbReference type="InterPro" id="IPR050297">
    <property type="entry name" value="LipidA_mod_glycosyltrf_83"/>
</dbReference>
<feature type="transmembrane region" description="Helical" evidence="8">
    <location>
        <begin position="258"/>
        <end position="280"/>
    </location>
</feature>
<dbReference type="eggNOG" id="COG1807">
    <property type="taxonomic scope" value="Bacteria"/>
</dbReference>
<evidence type="ECO:0000259" key="9">
    <source>
        <dbReference type="Pfam" id="PF13231"/>
    </source>
</evidence>
<keyword evidence="2" id="KW-1003">Cell membrane</keyword>
<dbReference type="GO" id="GO:0016763">
    <property type="term" value="F:pentosyltransferase activity"/>
    <property type="evidence" value="ECO:0007669"/>
    <property type="project" value="TreeGrafter"/>
</dbReference>
<organism evidence="10 11">
    <name type="scientific">Allokutzneria albata</name>
    <name type="common">Kibdelosporangium albatum</name>
    <dbReference type="NCBI Taxonomy" id="211114"/>
    <lineage>
        <taxon>Bacteria</taxon>
        <taxon>Bacillati</taxon>
        <taxon>Actinomycetota</taxon>
        <taxon>Actinomycetes</taxon>
        <taxon>Pseudonocardiales</taxon>
        <taxon>Pseudonocardiaceae</taxon>
        <taxon>Allokutzneria</taxon>
    </lineage>
</organism>
<evidence type="ECO:0000313" key="10">
    <source>
        <dbReference type="EMBL" id="SDM37174.1"/>
    </source>
</evidence>
<dbReference type="RefSeq" id="WP_030433677.1">
    <property type="nucleotide sequence ID" value="NZ_JOEF01000050.1"/>
</dbReference>
<keyword evidence="5 8" id="KW-0812">Transmembrane</keyword>
<feature type="transmembrane region" description="Helical" evidence="8">
    <location>
        <begin position="300"/>
        <end position="322"/>
    </location>
</feature>
<keyword evidence="6 8" id="KW-1133">Transmembrane helix</keyword>
<evidence type="ECO:0000256" key="4">
    <source>
        <dbReference type="ARBA" id="ARBA00022679"/>
    </source>
</evidence>
<protein>
    <submittedName>
        <fullName evidence="10">4-amino-4-deoxy-L-arabinose transferase</fullName>
    </submittedName>
</protein>
<evidence type="ECO:0000256" key="5">
    <source>
        <dbReference type="ARBA" id="ARBA00022692"/>
    </source>
</evidence>
<dbReference type="PANTHER" id="PTHR33908">
    <property type="entry name" value="MANNOSYLTRANSFERASE YKCB-RELATED"/>
    <property type="match status" value="1"/>
</dbReference>
<evidence type="ECO:0000256" key="1">
    <source>
        <dbReference type="ARBA" id="ARBA00004651"/>
    </source>
</evidence>
<name>A0A1G9SP67_ALLAB</name>
<gene>
    <name evidence="10" type="ORF">SAMN04489726_1293</name>
</gene>
<evidence type="ECO:0000256" key="8">
    <source>
        <dbReference type="SAM" id="Phobius"/>
    </source>
</evidence>
<dbReference type="STRING" id="211114.SAMN04489726_1293"/>
<dbReference type="AlphaFoldDB" id="A0A1G9SP67"/>
<dbReference type="Proteomes" id="UP000183376">
    <property type="component" value="Chromosome I"/>
</dbReference>
<dbReference type="Pfam" id="PF13231">
    <property type="entry name" value="PMT_2"/>
    <property type="match status" value="1"/>
</dbReference>
<sequence>MKFAVLLASGLGLLLLLTSGRYGYHGDELYFWAAGQHLDWSYADQPPLLPLLVRAMDTLFPGSLVALRLPALAFAVGSVLVAASVARELGGSRRAQVLTAAAVVGSPVLATGGHVLTTTVVDSFLWIVITWLLVRWLRVRSGSLLLWLGLTTAVALQVKYLVVFFWLAVGLAVVLFGPREPLRSKHFWLGAGIAVLSSVPALIWQASNGWPQLGMRAVLAGQEDPGFFVLLLASAGILGVPLLGYGLWCALRSQEHRFLGAAFLILGVVVFFAFGHGYYLAGMFTALWAIGAVALDEYRWVRWAAWPAAVLSVAMVVVLLPVQPVQSLADKAGTANTVNAESVGWPQLADTVAAAYRAAPAGTSIVAHTYWPASALAFHGPSRGLPEVYSPHRGYWYFGTPPESAATLYVGGSQAELMRHFDRVRQVATVDNGLGVRNSSQGMPVWLCEGRRSPWSALWPSLRSL</sequence>
<dbReference type="GO" id="GO:0005886">
    <property type="term" value="C:plasma membrane"/>
    <property type="evidence" value="ECO:0007669"/>
    <property type="project" value="UniProtKB-SubCell"/>
</dbReference>
<evidence type="ECO:0000313" key="11">
    <source>
        <dbReference type="Proteomes" id="UP000183376"/>
    </source>
</evidence>
<keyword evidence="3" id="KW-0328">Glycosyltransferase</keyword>
<proteinExistence type="predicted"/>